<evidence type="ECO:0000256" key="4">
    <source>
        <dbReference type="ARBA" id="ARBA00023027"/>
    </source>
</evidence>
<dbReference type="InterPro" id="IPR056798">
    <property type="entry name" value="ADH_Fe_C"/>
</dbReference>
<proteinExistence type="inferred from homology"/>
<evidence type="ECO:0000256" key="1">
    <source>
        <dbReference type="ARBA" id="ARBA00001962"/>
    </source>
</evidence>
<organism evidence="7 8">
    <name type="scientific">Pseudomonas fluorescens</name>
    <dbReference type="NCBI Taxonomy" id="294"/>
    <lineage>
        <taxon>Bacteria</taxon>
        <taxon>Pseudomonadati</taxon>
        <taxon>Pseudomonadota</taxon>
        <taxon>Gammaproteobacteria</taxon>
        <taxon>Pseudomonadales</taxon>
        <taxon>Pseudomonadaceae</taxon>
        <taxon>Pseudomonas</taxon>
    </lineage>
</organism>
<dbReference type="NCBIfam" id="NF007363">
    <property type="entry name" value="PRK09860.1"/>
    <property type="match status" value="1"/>
</dbReference>
<feature type="domain" description="Fe-containing alcohol dehydrogenase-like C-terminal" evidence="6">
    <location>
        <begin position="187"/>
        <end position="382"/>
    </location>
</feature>
<dbReference type="Gene3D" id="1.20.1090.10">
    <property type="entry name" value="Dehydroquinate synthase-like - alpha domain"/>
    <property type="match status" value="1"/>
</dbReference>
<dbReference type="Pfam" id="PF25137">
    <property type="entry name" value="ADH_Fe_C"/>
    <property type="match status" value="1"/>
</dbReference>
<name>A0A944DQJ7_PSEFL</name>
<dbReference type="PANTHER" id="PTHR11496:SF102">
    <property type="entry name" value="ALCOHOL DEHYDROGENASE 4"/>
    <property type="match status" value="1"/>
</dbReference>
<dbReference type="SUPFAM" id="SSF56796">
    <property type="entry name" value="Dehydroquinate synthase-like"/>
    <property type="match status" value="1"/>
</dbReference>
<dbReference type="GO" id="GO:0008743">
    <property type="term" value="F:L-threonine 3-dehydrogenase activity"/>
    <property type="evidence" value="ECO:0007669"/>
    <property type="project" value="UniProtKB-EC"/>
</dbReference>
<dbReference type="FunFam" id="1.20.1090.10:FF:000001">
    <property type="entry name" value="Aldehyde-alcohol dehydrogenase"/>
    <property type="match status" value="1"/>
</dbReference>
<dbReference type="RefSeq" id="WP_214916515.1">
    <property type="nucleotide sequence ID" value="NZ_JAGGNX010000002.1"/>
</dbReference>
<evidence type="ECO:0000313" key="7">
    <source>
        <dbReference type="EMBL" id="MBT2330290.1"/>
    </source>
</evidence>
<evidence type="ECO:0000259" key="5">
    <source>
        <dbReference type="Pfam" id="PF00465"/>
    </source>
</evidence>
<dbReference type="InterPro" id="IPR039697">
    <property type="entry name" value="Alcohol_dehydrogenase_Fe"/>
</dbReference>
<evidence type="ECO:0000256" key="3">
    <source>
        <dbReference type="ARBA" id="ARBA00023002"/>
    </source>
</evidence>
<keyword evidence="3 7" id="KW-0560">Oxidoreductase</keyword>
<reference evidence="7" key="1">
    <citation type="submission" date="2021-03" db="EMBL/GenBank/DDBJ databases">
        <title>Genomic analysis provides insights into the functional capacity of soil bacteria communities inhabiting an altitudinal gradient in the Atacama Desert.</title>
        <authorList>
            <person name="Gonzalez M."/>
            <person name="Maldonado J."/>
            <person name="Maza F."/>
            <person name="Hodar C."/>
            <person name="Cortes M."/>
            <person name="Palma R."/>
            <person name="Andreani C."/>
            <person name="Gaete A."/>
            <person name="Vasquez-Dean J."/>
            <person name="Acuna V."/>
            <person name="Aguado M."/>
            <person name="Mandakovic D."/>
            <person name="Latorre M."/>
            <person name="Orellana A."/>
            <person name="Gutierrez R."/>
            <person name="Montecino M."/>
            <person name="Allende M."/>
            <person name="Maass A."/>
            <person name="Cambiazo V."/>
        </authorList>
    </citation>
    <scope>NUCLEOTIDE SEQUENCE</scope>
    <source>
        <strain evidence="7">ISL-25</strain>
    </source>
</reference>
<evidence type="ECO:0000256" key="2">
    <source>
        <dbReference type="ARBA" id="ARBA00007358"/>
    </source>
</evidence>
<dbReference type="CDD" id="cd08188">
    <property type="entry name" value="PDDH"/>
    <property type="match status" value="1"/>
</dbReference>
<protein>
    <submittedName>
        <fullName evidence="7">L-threonine dehydrogenase</fullName>
        <ecNumber evidence="7">1.1.1.103</ecNumber>
    </submittedName>
</protein>
<gene>
    <name evidence="7" type="primary">yiaY</name>
    <name evidence="7" type="ORF">J7E47_16355</name>
</gene>
<dbReference type="EC" id="1.1.1.103" evidence="7"/>
<dbReference type="GO" id="GO:0046872">
    <property type="term" value="F:metal ion binding"/>
    <property type="evidence" value="ECO:0007669"/>
    <property type="project" value="InterPro"/>
</dbReference>
<dbReference type="AlphaFoldDB" id="A0A944DQJ7"/>
<dbReference type="FunFam" id="3.40.50.1970:FF:000003">
    <property type="entry name" value="Alcohol dehydrogenase, iron-containing"/>
    <property type="match status" value="1"/>
</dbReference>
<comment type="caution">
    <text evidence="7">The sequence shown here is derived from an EMBL/GenBank/DDBJ whole genome shotgun (WGS) entry which is preliminary data.</text>
</comment>
<dbReference type="GO" id="GO:0004022">
    <property type="term" value="F:alcohol dehydrogenase (NAD+) activity"/>
    <property type="evidence" value="ECO:0007669"/>
    <property type="project" value="TreeGrafter"/>
</dbReference>
<feature type="domain" description="Alcohol dehydrogenase iron-type/glycerol dehydrogenase GldA" evidence="5">
    <location>
        <begin position="10"/>
        <end position="176"/>
    </location>
</feature>
<dbReference type="InterPro" id="IPR018211">
    <property type="entry name" value="ADH_Fe_CS"/>
</dbReference>
<dbReference type="EMBL" id="JAGGOB010000033">
    <property type="protein sequence ID" value="MBT2330290.1"/>
    <property type="molecule type" value="Genomic_DNA"/>
</dbReference>
<sequence length="382" mass="39944">MSSTFFIPAVNVMGLGCLDEAMIAIRNYGFHKALIVTDAGLAKAGVASKVADLLALQDIDSVIFDGAKPNPSIANVERGLGLLKESQCDFVVSLGGGSPHDCAKGIALCATNGGEIRDYEGVDRSSKPQLPLIAINTTAGTASEMTRFCIITDETRHVKMAIVDRNVTPLMSVNDPALMVAMPKGLTAATGMDALTHAIEAYVSTAANPITDACALKAVTLISNNLRQAVGDGNDLTARENMAYAQFLAGMAFNNASLGFVHAMAHQLGGFYDLPHGVCNAVLLPHVQSFNASVCAARLTDVANAMGANTHGLSPEEGARVAIAAIRSLARDVDIPAGLRDLGVRLNDVPVLAANALKDACGLTNPRAGDQRQIEEIFRSAF</sequence>
<evidence type="ECO:0000313" key="8">
    <source>
        <dbReference type="Proteomes" id="UP000692896"/>
    </source>
</evidence>
<accession>A0A944DQJ7</accession>
<comment type="cofactor">
    <cofactor evidence="1">
        <name>Fe cation</name>
        <dbReference type="ChEBI" id="CHEBI:24875"/>
    </cofactor>
</comment>
<comment type="similarity">
    <text evidence="2">Belongs to the iron-containing alcohol dehydrogenase family.</text>
</comment>
<keyword evidence="4" id="KW-0520">NAD</keyword>
<dbReference type="Gene3D" id="3.40.50.1970">
    <property type="match status" value="1"/>
</dbReference>
<dbReference type="Proteomes" id="UP000692896">
    <property type="component" value="Unassembled WGS sequence"/>
</dbReference>
<dbReference type="PROSITE" id="PS00060">
    <property type="entry name" value="ADH_IRON_2"/>
    <property type="match status" value="1"/>
</dbReference>
<dbReference type="PANTHER" id="PTHR11496">
    <property type="entry name" value="ALCOHOL DEHYDROGENASE"/>
    <property type="match status" value="1"/>
</dbReference>
<dbReference type="InterPro" id="IPR001670">
    <property type="entry name" value="ADH_Fe/GldA"/>
</dbReference>
<dbReference type="PROSITE" id="PS00913">
    <property type="entry name" value="ADH_IRON_1"/>
    <property type="match status" value="1"/>
</dbReference>
<dbReference type="Pfam" id="PF00465">
    <property type="entry name" value="Fe-ADH"/>
    <property type="match status" value="1"/>
</dbReference>
<evidence type="ECO:0000259" key="6">
    <source>
        <dbReference type="Pfam" id="PF25137"/>
    </source>
</evidence>